<name>A0AAW3MT60_9BURK</name>
<evidence type="ECO:0000313" key="2">
    <source>
        <dbReference type="Proteomes" id="UP000056453"/>
    </source>
</evidence>
<keyword evidence="2" id="KW-1185">Reference proteome</keyword>
<organism evidence="1 2">
    <name type="scientific">Burkholderia ubonensis</name>
    <dbReference type="NCBI Taxonomy" id="101571"/>
    <lineage>
        <taxon>Bacteria</taxon>
        <taxon>Pseudomonadati</taxon>
        <taxon>Pseudomonadota</taxon>
        <taxon>Betaproteobacteria</taxon>
        <taxon>Burkholderiales</taxon>
        <taxon>Burkholderiaceae</taxon>
        <taxon>Burkholderia</taxon>
        <taxon>Burkholderia cepacia complex</taxon>
    </lineage>
</organism>
<dbReference type="EMBL" id="LPBJ01000047">
    <property type="protein sequence ID" value="KVP98094.1"/>
    <property type="molecule type" value="Genomic_DNA"/>
</dbReference>
<proteinExistence type="predicted"/>
<accession>A0AAW3MT60</accession>
<dbReference type="AlphaFoldDB" id="A0AAW3MT60"/>
<gene>
    <name evidence="1" type="ORF">WJ96_05860</name>
</gene>
<comment type="caution">
    <text evidence="1">The sequence shown here is derived from an EMBL/GenBank/DDBJ whole genome shotgun (WGS) entry which is preliminary data.</text>
</comment>
<sequence>MAHTLFVPPLGTRLVLVQPWDFKLYNEHRNATLMALLGDTRELDYDPKPVHATLPPGTELIVDRYYIKQGLGEFDSLSFRIAGVSATAKTSPWASKATKRQVRFWAKLEDVNTMRVELAPAKEA</sequence>
<reference evidence="1 2" key="1">
    <citation type="submission" date="2015-11" db="EMBL/GenBank/DDBJ databases">
        <title>Expanding the genomic diversity of Burkholderia species for the development of highly accurate diagnostics.</title>
        <authorList>
            <person name="Sahl J."/>
            <person name="Keim P."/>
            <person name="Wagner D."/>
        </authorList>
    </citation>
    <scope>NUCLEOTIDE SEQUENCE [LARGE SCALE GENOMIC DNA]</scope>
    <source>
        <strain evidence="1 2">MSMB1808WGS</strain>
    </source>
</reference>
<evidence type="ECO:0000313" key="1">
    <source>
        <dbReference type="EMBL" id="KVP98094.1"/>
    </source>
</evidence>
<dbReference type="RefSeq" id="WP_059925090.1">
    <property type="nucleotide sequence ID" value="NZ_LPBG01000047.1"/>
</dbReference>
<protein>
    <submittedName>
        <fullName evidence="1">Uncharacterized protein</fullName>
    </submittedName>
</protein>
<dbReference type="Proteomes" id="UP000056453">
    <property type="component" value="Unassembled WGS sequence"/>
</dbReference>